<keyword evidence="2" id="KW-0472">Membrane</keyword>
<keyword evidence="4" id="KW-1185">Reference proteome</keyword>
<keyword evidence="2" id="KW-1133">Transmembrane helix</keyword>
<accession>A0ABQ8VB37</accession>
<sequence length="297" mass="32382">MLFISTTIHTISTIYTTPVTPPTRPNTSSPPPVVRGLNRRQGPFLEESSFPFGSVTNFWSDASGLPALPTDQSEPGTISWSATPTSTSSSSEENTISSPSSTIVVQSTVPAQSVTHTAQSATVIAEIVVIVLLIALAVGICIFLILRKRHRKHLHRMEEIRSTPITPATNGSPRREKGVLPNNDPENTAIAPMPQVAASNRTLTLQIARRLGHPTTAAGLQNNDRGHTEIQRSQVALLQDWNAEMRDNIDRVMEHMRRLEGFVEPGARDVEGRMSGPTRSSMPDVPPPTYASLCYKH</sequence>
<name>A0ABQ8VB37_9AGAR</name>
<keyword evidence="2" id="KW-0812">Transmembrane</keyword>
<feature type="region of interest" description="Disordered" evidence="1">
    <location>
        <begin position="70"/>
        <end position="99"/>
    </location>
</feature>
<feature type="compositionally biased region" description="Low complexity" evidence="1">
    <location>
        <begin position="77"/>
        <end position="99"/>
    </location>
</feature>
<protein>
    <recommendedName>
        <fullName evidence="5">Transmembrane protein</fullName>
    </recommendedName>
</protein>
<feature type="region of interest" description="Disordered" evidence="1">
    <location>
        <begin position="268"/>
        <end position="291"/>
    </location>
</feature>
<gene>
    <name evidence="3" type="ORF">C8R41DRAFT_923613</name>
</gene>
<comment type="caution">
    <text evidence="3">The sequence shown here is derived from an EMBL/GenBank/DDBJ whole genome shotgun (WGS) entry which is preliminary data.</text>
</comment>
<dbReference type="CDD" id="cd12087">
    <property type="entry name" value="TM_EGFR-like"/>
    <property type="match status" value="1"/>
</dbReference>
<evidence type="ECO:0000313" key="4">
    <source>
        <dbReference type="Proteomes" id="UP001150217"/>
    </source>
</evidence>
<dbReference type="EMBL" id="JANVFT010000074">
    <property type="protein sequence ID" value="KAJ4475395.1"/>
    <property type="molecule type" value="Genomic_DNA"/>
</dbReference>
<evidence type="ECO:0000256" key="1">
    <source>
        <dbReference type="SAM" id="MobiDB-lite"/>
    </source>
</evidence>
<proteinExistence type="predicted"/>
<evidence type="ECO:0000313" key="3">
    <source>
        <dbReference type="EMBL" id="KAJ4475395.1"/>
    </source>
</evidence>
<organism evidence="3 4">
    <name type="scientific">Lentinula lateritia</name>
    <dbReference type="NCBI Taxonomy" id="40482"/>
    <lineage>
        <taxon>Eukaryota</taxon>
        <taxon>Fungi</taxon>
        <taxon>Dikarya</taxon>
        <taxon>Basidiomycota</taxon>
        <taxon>Agaricomycotina</taxon>
        <taxon>Agaricomycetes</taxon>
        <taxon>Agaricomycetidae</taxon>
        <taxon>Agaricales</taxon>
        <taxon>Marasmiineae</taxon>
        <taxon>Omphalotaceae</taxon>
        <taxon>Lentinula</taxon>
    </lineage>
</organism>
<evidence type="ECO:0008006" key="5">
    <source>
        <dbReference type="Google" id="ProtNLM"/>
    </source>
</evidence>
<reference evidence="3" key="1">
    <citation type="submission" date="2022-08" db="EMBL/GenBank/DDBJ databases">
        <title>A Global Phylogenomic Analysis of the Shiitake Genus Lentinula.</title>
        <authorList>
            <consortium name="DOE Joint Genome Institute"/>
            <person name="Sierra-Patev S."/>
            <person name="Min B."/>
            <person name="Naranjo-Ortiz M."/>
            <person name="Looney B."/>
            <person name="Konkel Z."/>
            <person name="Slot J.C."/>
            <person name="Sakamoto Y."/>
            <person name="Steenwyk J.L."/>
            <person name="Rokas A."/>
            <person name="Carro J."/>
            <person name="Camarero S."/>
            <person name="Ferreira P."/>
            <person name="Molpeceres G."/>
            <person name="Ruiz-Duenas F.J."/>
            <person name="Serrano A."/>
            <person name="Henrissat B."/>
            <person name="Drula E."/>
            <person name="Hughes K.W."/>
            <person name="Mata J.L."/>
            <person name="Ishikawa N.K."/>
            <person name="Vargas-Isla R."/>
            <person name="Ushijima S."/>
            <person name="Smith C.A."/>
            <person name="Ahrendt S."/>
            <person name="Andreopoulos W."/>
            <person name="He G."/>
            <person name="Labutti K."/>
            <person name="Lipzen A."/>
            <person name="Ng V."/>
            <person name="Riley R."/>
            <person name="Sandor L."/>
            <person name="Barry K."/>
            <person name="Martinez A.T."/>
            <person name="Xiao Y."/>
            <person name="Gibbons J.G."/>
            <person name="Terashima K."/>
            <person name="Grigoriev I.V."/>
            <person name="Hibbett D.S."/>
        </authorList>
    </citation>
    <scope>NUCLEOTIDE SEQUENCE</scope>
    <source>
        <strain evidence="3">RHP3577 ss4</strain>
    </source>
</reference>
<dbReference type="Proteomes" id="UP001150217">
    <property type="component" value="Unassembled WGS sequence"/>
</dbReference>
<feature type="transmembrane region" description="Helical" evidence="2">
    <location>
        <begin position="123"/>
        <end position="146"/>
    </location>
</feature>
<evidence type="ECO:0000256" key="2">
    <source>
        <dbReference type="SAM" id="Phobius"/>
    </source>
</evidence>